<protein>
    <submittedName>
        <fullName evidence="1">Uncharacterized protein</fullName>
    </submittedName>
</protein>
<evidence type="ECO:0000313" key="1">
    <source>
        <dbReference type="EMBL" id="TDH69959.1"/>
    </source>
</evidence>
<sequence length="119" mass="13306">MLWQVRFVDAGPNNPAFVHPAAHPQGKTVTVAGQESALALSWTEIRPQQILTSQRQNNSELQATAQDLHNVRRQQRAQLLAGRALFDILSDGLAGSITNTFEVQYDDQRRLMHLFVLSS</sequence>
<accession>A0A976IFN7</accession>
<reference evidence="1 2" key="1">
    <citation type="journal article" date="2021" name="Genome Biol.">
        <title>AFLAP: assembly-free linkage analysis pipeline using k-mers from genome sequencing data.</title>
        <authorList>
            <person name="Fletcher K."/>
            <person name="Zhang L."/>
            <person name="Gil J."/>
            <person name="Han R."/>
            <person name="Cavanaugh K."/>
            <person name="Michelmore R."/>
        </authorList>
    </citation>
    <scope>NUCLEOTIDE SEQUENCE [LARGE SCALE GENOMIC DNA]</scope>
    <source>
        <strain evidence="1 2">SF5</strain>
    </source>
</reference>
<comment type="caution">
    <text evidence="1">The sequence shown here is derived from an EMBL/GenBank/DDBJ whole genome shotgun (WGS) entry which is preliminary data.</text>
</comment>
<gene>
    <name evidence="1" type="ORF">CCR75_006382</name>
</gene>
<evidence type="ECO:0000313" key="2">
    <source>
        <dbReference type="Proteomes" id="UP000294530"/>
    </source>
</evidence>
<keyword evidence="2" id="KW-1185">Reference proteome</keyword>
<organism evidence="1 2">
    <name type="scientific">Bremia lactucae</name>
    <name type="common">Lettuce downy mildew</name>
    <dbReference type="NCBI Taxonomy" id="4779"/>
    <lineage>
        <taxon>Eukaryota</taxon>
        <taxon>Sar</taxon>
        <taxon>Stramenopiles</taxon>
        <taxon>Oomycota</taxon>
        <taxon>Peronosporomycetes</taxon>
        <taxon>Peronosporales</taxon>
        <taxon>Peronosporaceae</taxon>
        <taxon>Bremia</taxon>
    </lineage>
</organism>
<dbReference type="RefSeq" id="XP_067819458.1">
    <property type="nucleotide sequence ID" value="XM_067964452.1"/>
</dbReference>
<dbReference type="Proteomes" id="UP000294530">
    <property type="component" value="Unassembled WGS sequence"/>
</dbReference>
<dbReference type="EMBL" id="SHOA02000019">
    <property type="protein sequence ID" value="TDH69959.1"/>
    <property type="molecule type" value="Genomic_DNA"/>
</dbReference>
<name>A0A976IFN7_BRELC</name>
<dbReference type="AlphaFoldDB" id="A0A976IFN7"/>
<dbReference type="GeneID" id="94350123"/>
<proteinExistence type="predicted"/>
<dbReference type="KEGG" id="blac:94350123"/>